<keyword evidence="4" id="KW-1185">Reference proteome</keyword>
<comment type="caution">
    <text evidence="3">The sequence shown here is derived from an EMBL/GenBank/DDBJ whole genome shotgun (WGS) entry which is preliminary data.</text>
</comment>
<dbReference type="Proteomes" id="UP001595420">
    <property type="component" value="Unassembled WGS sequence"/>
</dbReference>
<evidence type="ECO:0000259" key="2">
    <source>
        <dbReference type="Pfam" id="PF13202"/>
    </source>
</evidence>
<feature type="domain" description="EF-hand" evidence="2">
    <location>
        <begin position="54"/>
        <end position="73"/>
    </location>
</feature>
<name>A0ABV7BLZ0_9PROT</name>
<sequence>MKNRLIKTCAATLLAVCVASTPSLAQSNYSAWNTTNDAGIDRNEFTSGFGKIGTFKKWDANNNGILTESEWRTGLGDHMSGWNSRFGATAWNTWNTDGVAGLNEAELNTGMFGIYDDNRSGYIEEPEFGDVGDDVGDGGLFDV</sequence>
<dbReference type="InterPro" id="IPR002048">
    <property type="entry name" value="EF_hand_dom"/>
</dbReference>
<organism evidence="3 4">
    <name type="scientific">Falsiroseomonas tokyonensis</name>
    <dbReference type="NCBI Taxonomy" id="430521"/>
    <lineage>
        <taxon>Bacteria</taxon>
        <taxon>Pseudomonadati</taxon>
        <taxon>Pseudomonadota</taxon>
        <taxon>Alphaproteobacteria</taxon>
        <taxon>Acetobacterales</taxon>
        <taxon>Roseomonadaceae</taxon>
        <taxon>Falsiroseomonas</taxon>
    </lineage>
</organism>
<dbReference type="InterPro" id="IPR018247">
    <property type="entry name" value="EF_Hand_1_Ca_BS"/>
</dbReference>
<feature type="domain" description="EF-hand" evidence="2">
    <location>
        <begin position="111"/>
        <end position="129"/>
    </location>
</feature>
<feature type="signal peptide" evidence="1">
    <location>
        <begin position="1"/>
        <end position="25"/>
    </location>
</feature>
<dbReference type="RefSeq" id="WP_216834105.1">
    <property type="nucleotide sequence ID" value="NZ_JAFNJS010000001.1"/>
</dbReference>
<evidence type="ECO:0000313" key="4">
    <source>
        <dbReference type="Proteomes" id="UP001595420"/>
    </source>
</evidence>
<accession>A0ABV7BLZ0</accession>
<feature type="chain" id="PRO_5046476910" description="EF-hand domain-containing protein" evidence="1">
    <location>
        <begin position="26"/>
        <end position="143"/>
    </location>
</feature>
<dbReference type="EMBL" id="JBHRSB010000001">
    <property type="protein sequence ID" value="MFC2998640.1"/>
    <property type="molecule type" value="Genomic_DNA"/>
</dbReference>
<evidence type="ECO:0000313" key="3">
    <source>
        <dbReference type="EMBL" id="MFC2998640.1"/>
    </source>
</evidence>
<evidence type="ECO:0000256" key="1">
    <source>
        <dbReference type="SAM" id="SignalP"/>
    </source>
</evidence>
<proteinExistence type="predicted"/>
<keyword evidence="1" id="KW-0732">Signal</keyword>
<protein>
    <recommendedName>
        <fullName evidence="2">EF-hand domain-containing protein</fullName>
    </recommendedName>
</protein>
<reference evidence="4" key="1">
    <citation type="journal article" date="2019" name="Int. J. Syst. Evol. Microbiol.">
        <title>The Global Catalogue of Microorganisms (GCM) 10K type strain sequencing project: providing services to taxonomists for standard genome sequencing and annotation.</title>
        <authorList>
            <consortium name="The Broad Institute Genomics Platform"/>
            <consortium name="The Broad Institute Genome Sequencing Center for Infectious Disease"/>
            <person name="Wu L."/>
            <person name="Ma J."/>
        </authorList>
    </citation>
    <scope>NUCLEOTIDE SEQUENCE [LARGE SCALE GENOMIC DNA]</scope>
    <source>
        <strain evidence="4">CGMCC 1.16855</strain>
    </source>
</reference>
<gene>
    <name evidence="3" type="ORF">ACFOD3_01980</name>
</gene>
<dbReference type="Pfam" id="PF13202">
    <property type="entry name" value="EF-hand_5"/>
    <property type="match status" value="2"/>
</dbReference>
<dbReference type="PROSITE" id="PS00018">
    <property type="entry name" value="EF_HAND_1"/>
    <property type="match status" value="2"/>
</dbReference>